<evidence type="ECO:0000256" key="2">
    <source>
        <dbReference type="ARBA" id="ARBA00008540"/>
    </source>
</evidence>
<dbReference type="InterPro" id="IPR004685">
    <property type="entry name" value="Brnchd-chn_aa_trnsp_Livcs"/>
</dbReference>
<organism evidence="10 11">
    <name type="scientific">Candidatus Scybalomonas excrementavium</name>
    <dbReference type="NCBI Taxonomy" id="2840943"/>
    <lineage>
        <taxon>Bacteria</taxon>
        <taxon>Bacillati</taxon>
        <taxon>Bacillota</taxon>
        <taxon>Clostridia</taxon>
        <taxon>Lachnospirales</taxon>
        <taxon>Lachnospiraceae</taxon>
        <taxon>Lachnospiraceae incertae sedis</taxon>
        <taxon>Candidatus Scybalomonas</taxon>
    </lineage>
</organism>
<accession>A0A9D9I0L4</accession>
<comment type="similarity">
    <text evidence="2 9">Belongs to the branched chain amino acid transporter family.</text>
</comment>
<comment type="caution">
    <text evidence="9">Lacks conserved residue(s) required for the propagation of feature annotation.</text>
</comment>
<dbReference type="NCBIfam" id="TIGR00796">
    <property type="entry name" value="livcs"/>
    <property type="match status" value="1"/>
</dbReference>
<evidence type="ECO:0000256" key="3">
    <source>
        <dbReference type="ARBA" id="ARBA00022448"/>
    </source>
</evidence>
<proteinExistence type="inferred from homology"/>
<comment type="subcellular location">
    <subcellularLocation>
        <location evidence="1 9">Cell membrane</location>
        <topology evidence="1 9">Multi-pass membrane protein</topology>
    </subcellularLocation>
</comment>
<keyword evidence="8 9" id="KW-0472">Membrane</keyword>
<feature type="transmembrane region" description="Helical" evidence="9">
    <location>
        <begin position="52"/>
        <end position="72"/>
    </location>
</feature>
<evidence type="ECO:0000256" key="9">
    <source>
        <dbReference type="RuleBase" id="RU362122"/>
    </source>
</evidence>
<keyword evidence="3 9" id="KW-0813">Transport</keyword>
<feature type="non-terminal residue" evidence="10">
    <location>
        <position position="1"/>
    </location>
</feature>
<evidence type="ECO:0000256" key="7">
    <source>
        <dbReference type="ARBA" id="ARBA00022989"/>
    </source>
</evidence>
<feature type="transmembrane region" description="Helical" evidence="9">
    <location>
        <begin position="344"/>
        <end position="366"/>
    </location>
</feature>
<keyword evidence="4" id="KW-1003">Cell membrane</keyword>
<dbReference type="GO" id="GO:0015188">
    <property type="term" value="F:L-isoleucine transmembrane transporter activity"/>
    <property type="evidence" value="ECO:0007669"/>
    <property type="project" value="TreeGrafter"/>
</dbReference>
<feature type="transmembrane region" description="Helical" evidence="9">
    <location>
        <begin position="124"/>
        <end position="143"/>
    </location>
</feature>
<gene>
    <name evidence="10" type="primary">brnQ</name>
    <name evidence="10" type="ORF">IAC13_05980</name>
</gene>
<feature type="transmembrane region" description="Helical" evidence="9">
    <location>
        <begin position="277"/>
        <end position="298"/>
    </location>
</feature>
<feature type="transmembrane region" description="Helical" evidence="9">
    <location>
        <begin position="84"/>
        <end position="104"/>
    </location>
</feature>
<feature type="transmembrane region" description="Helical" evidence="9">
    <location>
        <begin position="163"/>
        <end position="182"/>
    </location>
</feature>
<feature type="transmembrane region" description="Helical" evidence="9">
    <location>
        <begin position="305"/>
        <end position="324"/>
    </location>
</feature>
<reference evidence="10" key="1">
    <citation type="submission" date="2020-10" db="EMBL/GenBank/DDBJ databases">
        <authorList>
            <person name="Gilroy R."/>
        </authorList>
    </citation>
    <scope>NUCLEOTIDE SEQUENCE</scope>
    <source>
        <strain evidence="10">E3-2379</strain>
    </source>
</reference>
<dbReference type="GO" id="GO:0005886">
    <property type="term" value="C:plasma membrane"/>
    <property type="evidence" value="ECO:0007669"/>
    <property type="project" value="UniProtKB-SubCell"/>
</dbReference>
<reference evidence="10" key="2">
    <citation type="journal article" date="2021" name="PeerJ">
        <title>Extensive microbial diversity within the chicken gut microbiome revealed by metagenomics and culture.</title>
        <authorList>
            <person name="Gilroy R."/>
            <person name="Ravi A."/>
            <person name="Getino M."/>
            <person name="Pursley I."/>
            <person name="Horton D.L."/>
            <person name="Alikhan N.F."/>
            <person name="Baker D."/>
            <person name="Gharbi K."/>
            <person name="Hall N."/>
            <person name="Watson M."/>
            <person name="Adriaenssens E.M."/>
            <person name="Foster-Nyarko E."/>
            <person name="Jarju S."/>
            <person name="Secka A."/>
            <person name="Antonio M."/>
            <person name="Oren A."/>
            <person name="Chaudhuri R.R."/>
            <person name="La Ragione R."/>
            <person name="Hildebrand F."/>
            <person name="Pallen M.J."/>
        </authorList>
    </citation>
    <scope>NUCLEOTIDE SEQUENCE</scope>
    <source>
        <strain evidence="10">E3-2379</strain>
    </source>
</reference>
<evidence type="ECO:0000313" key="11">
    <source>
        <dbReference type="Proteomes" id="UP000823618"/>
    </source>
</evidence>
<comment type="function">
    <text evidence="9">Component of the transport system for branched-chain amino acids.</text>
</comment>
<dbReference type="EMBL" id="JADIML010000162">
    <property type="protein sequence ID" value="MBO8463465.1"/>
    <property type="molecule type" value="Genomic_DNA"/>
</dbReference>
<feature type="transmembrane region" description="Helical" evidence="9">
    <location>
        <begin position="251"/>
        <end position="271"/>
    </location>
</feature>
<dbReference type="PANTHER" id="PTHR30588">
    <property type="entry name" value="BRANCHED-CHAIN AMINO ACID TRANSPORT SYSTEM 2 CARRIER PROTEIN"/>
    <property type="match status" value="1"/>
</dbReference>
<protein>
    <recommendedName>
        <fullName evidence="9">Branched-chain amino acid transport system carrier protein</fullName>
    </recommendedName>
</protein>
<sequence length="377" mass="41630">GLYALTSRVHRNFSMIYILILYLTVGPFLAIPRTASTSFSMAVVPFVSEVKGSYQLVYSILFFGIAMCVALKPEKLTEYLGKKLTPCLLILIFVIFLGCVLHPTKGMGEAVGVYEGKAALQGFFDGYQTLDTLAALNFGMIIAMNIRAKGIKTEKAVVKETIYAGWVAGVVLVFVYGMLAYIGALSSQQFAGAADGTQTLIVMTQYLFGKVGIILLAFIFIIACFNTCVGLLSCCGKYFNEIMPKISYRNWVFLFAFVSMLISNVGLQNILKFSAPILNSLYPMAIVLILLAYAHPFIKKYKAIYPWMVGFSTVSSLIELLAHYEIKIPVLTTVIEKIPGYELGFGWILPALLGLMLGICVSYISVDNEYQREESIE</sequence>
<evidence type="ECO:0000313" key="10">
    <source>
        <dbReference type="EMBL" id="MBO8463465.1"/>
    </source>
</evidence>
<dbReference type="Proteomes" id="UP000823618">
    <property type="component" value="Unassembled WGS sequence"/>
</dbReference>
<dbReference type="GO" id="GO:0015820">
    <property type="term" value="P:L-leucine transport"/>
    <property type="evidence" value="ECO:0007669"/>
    <property type="project" value="TreeGrafter"/>
</dbReference>
<evidence type="ECO:0000256" key="6">
    <source>
        <dbReference type="ARBA" id="ARBA00022970"/>
    </source>
</evidence>
<comment type="caution">
    <text evidence="10">The sequence shown here is derived from an EMBL/GenBank/DDBJ whole genome shotgun (WGS) entry which is preliminary data.</text>
</comment>
<name>A0A9D9I0L4_9FIRM</name>
<keyword evidence="5 9" id="KW-0812">Transmembrane</keyword>
<keyword evidence="6 9" id="KW-0029">Amino-acid transport</keyword>
<feature type="transmembrane region" description="Helical" evidence="9">
    <location>
        <begin position="12"/>
        <end position="32"/>
    </location>
</feature>
<dbReference type="Pfam" id="PF05525">
    <property type="entry name" value="Branch_AA_trans"/>
    <property type="match status" value="1"/>
</dbReference>
<dbReference type="GO" id="GO:0005304">
    <property type="term" value="F:L-valine transmembrane transporter activity"/>
    <property type="evidence" value="ECO:0007669"/>
    <property type="project" value="TreeGrafter"/>
</dbReference>
<evidence type="ECO:0000256" key="4">
    <source>
        <dbReference type="ARBA" id="ARBA00022475"/>
    </source>
</evidence>
<dbReference type="AlphaFoldDB" id="A0A9D9I0L4"/>
<keyword evidence="7 9" id="KW-1133">Transmembrane helix</keyword>
<evidence type="ECO:0000256" key="1">
    <source>
        <dbReference type="ARBA" id="ARBA00004651"/>
    </source>
</evidence>
<evidence type="ECO:0000256" key="8">
    <source>
        <dbReference type="ARBA" id="ARBA00023136"/>
    </source>
</evidence>
<dbReference type="GO" id="GO:0015190">
    <property type="term" value="F:L-leucine transmembrane transporter activity"/>
    <property type="evidence" value="ECO:0007669"/>
    <property type="project" value="TreeGrafter"/>
</dbReference>
<dbReference type="PANTHER" id="PTHR30588:SF0">
    <property type="entry name" value="BRANCHED-CHAIN AMINO ACID PERMEASE BRNQ"/>
    <property type="match status" value="1"/>
</dbReference>
<dbReference type="GO" id="GO:0015818">
    <property type="term" value="P:isoleucine transport"/>
    <property type="evidence" value="ECO:0007669"/>
    <property type="project" value="TreeGrafter"/>
</dbReference>
<feature type="transmembrane region" description="Helical" evidence="9">
    <location>
        <begin position="213"/>
        <end position="239"/>
    </location>
</feature>
<evidence type="ECO:0000256" key="5">
    <source>
        <dbReference type="ARBA" id="ARBA00022692"/>
    </source>
</evidence>